<organism evidence="2">
    <name type="scientific">marine sediment metagenome</name>
    <dbReference type="NCBI Taxonomy" id="412755"/>
    <lineage>
        <taxon>unclassified sequences</taxon>
        <taxon>metagenomes</taxon>
        <taxon>ecological metagenomes</taxon>
    </lineage>
</organism>
<accession>A0A0F9JYL7</accession>
<name>A0A0F9JYL7_9ZZZZ</name>
<feature type="compositionally biased region" description="Basic residues" evidence="1">
    <location>
        <begin position="20"/>
        <end position="38"/>
    </location>
</feature>
<protein>
    <submittedName>
        <fullName evidence="2">Uncharacterized protein</fullName>
    </submittedName>
</protein>
<comment type="caution">
    <text evidence="2">The sequence shown here is derived from an EMBL/GenBank/DDBJ whole genome shotgun (WGS) entry which is preliminary data.</text>
</comment>
<dbReference type="EMBL" id="LAZR01010325">
    <property type="protein sequence ID" value="KKM67571.1"/>
    <property type="molecule type" value="Genomic_DNA"/>
</dbReference>
<evidence type="ECO:0000256" key="1">
    <source>
        <dbReference type="SAM" id="MobiDB-lite"/>
    </source>
</evidence>
<reference evidence="2" key="1">
    <citation type="journal article" date="2015" name="Nature">
        <title>Complex archaea that bridge the gap between prokaryotes and eukaryotes.</title>
        <authorList>
            <person name="Spang A."/>
            <person name="Saw J.H."/>
            <person name="Jorgensen S.L."/>
            <person name="Zaremba-Niedzwiedzka K."/>
            <person name="Martijn J."/>
            <person name="Lind A.E."/>
            <person name="van Eijk R."/>
            <person name="Schleper C."/>
            <person name="Guy L."/>
            <person name="Ettema T.J."/>
        </authorList>
    </citation>
    <scope>NUCLEOTIDE SEQUENCE</scope>
</reference>
<proteinExistence type="predicted"/>
<evidence type="ECO:0000313" key="2">
    <source>
        <dbReference type="EMBL" id="KKM67571.1"/>
    </source>
</evidence>
<dbReference type="AlphaFoldDB" id="A0A0F9JYL7"/>
<gene>
    <name evidence="2" type="ORF">LCGC14_1469720</name>
</gene>
<feature type="region of interest" description="Disordered" evidence="1">
    <location>
        <begin position="15"/>
        <end position="38"/>
    </location>
</feature>
<sequence length="38" mass="4511">MGQIKKIWFLGGWPVDKGVKEKKPKNRKKEKGRKQKCQ</sequence>